<comment type="caution">
    <text evidence="7">The sequence shown here is derived from an EMBL/GenBank/DDBJ whole genome shotgun (WGS) entry which is preliminary data.</text>
</comment>
<evidence type="ECO:0000256" key="6">
    <source>
        <dbReference type="PROSITE-ProRule" id="PRU00339"/>
    </source>
</evidence>
<keyword evidence="3" id="KW-0808">Transferase</keyword>
<evidence type="ECO:0000256" key="5">
    <source>
        <dbReference type="ARBA" id="ARBA00022786"/>
    </source>
</evidence>
<protein>
    <recommendedName>
        <fullName evidence="2">RING-type E3 ubiquitin transferase</fullName>
        <ecNumber evidence="2">2.3.2.27</ecNumber>
    </recommendedName>
</protein>
<dbReference type="Proteomes" id="UP001157418">
    <property type="component" value="Unassembled WGS sequence"/>
</dbReference>
<dbReference type="GO" id="GO:0005737">
    <property type="term" value="C:cytoplasm"/>
    <property type="evidence" value="ECO:0007669"/>
    <property type="project" value="TreeGrafter"/>
</dbReference>
<evidence type="ECO:0000313" key="7">
    <source>
        <dbReference type="EMBL" id="CAH1451366.1"/>
    </source>
</evidence>
<dbReference type="Gene3D" id="1.25.40.10">
    <property type="entry name" value="Tetratricopeptide repeat domain"/>
    <property type="match status" value="1"/>
</dbReference>
<feature type="repeat" description="TPR" evidence="6">
    <location>
        <begin position="12"/>
        <end position="45"/>
    </location>
</feature>
<gene>
    <name evidence="7" type="ORF">LVIROSA_LOCUS36727</name>
</gene>
<evidence type="ECO:0000256" key="4">
    <source>
        <dbReference type="ARBA" id="ARBA00022737"/>
    </source>
</evidence>
<dbReference type="GO" id="GO:0043161">
    <property type="term" value="P:proteasome-mediated ubiquitin-dependent protein catabolic process"/>
    <property type="evidence" value="ECO:0007669"/>
    <property type="project" value="TreeGrafter"/>
</dbReference>
<dbReference type="AlphaFoldDB" id="A0AAU9PM88"/>
<dbReference type="PANTHER" id="PTHR46803">
    <property type="entry name" value="E3 UBIQUITIN-PROTEIN LIGASE CHIP"/>
    <property type="match status" value="1"/>
</dbReference>
<evidence type="ECO:0000313" key="8">
    <source>
        <dbReference type="Proteomes" id="UP001157418"/>
    </source>
</evidence>
<evidence type="ECO:0000256" key="1">
    <source>
        <dbReference type="ARBA" id="ARBA00000900"/>
    </source>
</evidence>
<organism evidence="7 8">
    <name type="scientific">Lactuca virosa</name>
    <dbReference type="NCBI Taxonomy" id="75947"/>
    <lineage>
        <taxon>Eukaryota</taxon>
        <taxon>Viridiplantae</taxon>
        <taxon>Streptophyta</taxon>
        <taxon>Embryophyta</taxon>
        <taxon>Tracheophyta</taxon>
        <taxon>Spermatophyta</taxon>
        <taxon>Magnoliopsida</taxon>
        <taxon>eudicotyledons</taxon>
        <taxon>Gunneridae</taxon>
        <taxon>Pentapetalae</taxon>
        <taxon>asterids</taxon>
        <taxon>campanulids</taxon>
        <taxon>Asterales</taxon>
        <taxon>Asteraceae</taxon>
        <taxon>Cichorioideae</taxon>
        <taxon>Cichorieae</taxon>
        <taxon>Lactucinae</taxon>
        <taxon>Lactuca</taxon>
    </lineage>
</organism>
<sequence length="84" mass="9293">MAKGVSSAAVQAEQLKQDGNLYFKKNRLGAAIDAYTEAITFCPDVPVYWISFWPLIGELGTSELHSVDTLDFRELIKLLNGMGQ</sequence>
<keyword evidence="8" id="KW-1185">Reference proteome</keyword>
<evidence type="ECO:0000256" key="2">
    <source>
        <dbReference type="ARBA" id="ARBA00012483"/>
    </source>
</evidence>
<dbReference type="PROSITE" id="PS50005">
    <property type="entry name" value="TPR"/>
    <property type="match status" value="1"/>
</dbReference>
<dbReference type="EC" id="2.3.2.27" evidence="2"/>
<comment type="catalytic activity">
    <reaction evidence="1">
        <text>S-ubiquitinyl-[E2 ubiquitin-conjugating enzyme]-L-cysteine + [acceptor protein]-L-lysine = [E2 ubiquitin-conjugating enzyme]-L-cysteine + N(6)-ubiquitinyl-[acceptor protein]-L-lysine.</text>
        <dbReference type="EC" id="2.3.2.27"/>
    </reaction>
</comment>
<dbReference type="GO" id="GO:0006515">
    <property type="term" value="P:protein quality control for misfolded or incompletely synthesized proteins"/>
    <property type="evidence" value="ECO:0007669"/>
    <property type="project" value="TreeGrafter"/>
</dbReference>
<dbReference type="InterPro" id="IPR019734">
    <property type="entry name" value="TPR_rpt"/>
</dbReference>
<keyword evidence="6" id="KW-0802">TPR repeat</keyword>
<dbReference type="EMBL" id="CAKMRJ010005745">
    <property type="protein sequence ID" value="CAH1451366.1"/>
    <property type="molecule type" value="Genomic_DNA"/>
</dbReference>
<dbReference type="SUPFAM" id="SSF48452">
    <property type="entry name" value="TPR-like"/>
    <property type="match status" value="1"/>
</dbReference>
<keyword evidence="4" id="KW-0677">Repeat</keyword>
<name>A0AAU9PM88_9ASTR</name>
<dbReference type="SMART" id="SM00028">
    <property type="entry name" value="TPR"/>
    <property type="match status" value="1"/>
</dbReference>
<reference evidence="7 8" key="1">
    <citation type="submission" date="2022-01" db="EMBL/GenBank/DDBJ databases">
        <authorList>
            <person name="Xiong W."/>
            <person name="Schranz E."/>
        </authorList>
    </citation>
    <scope>NUCLEOTIDE SEQUENCE [LARGE SCALE GENOMIC DNA]</scope>
</reference>
<dbReference type="GO" id="GO:0051087">
    <property type="term" value="F:protein-folding chaperone binding"/>
    <property type="evidence" value="ECO:0007669"/>
    <property type="project" value="TreeGrafter"/>
</dbReference>
<dbReference type="InterPro" id="IPR011990">
    <property type="entry name" value="TPR-like_helical_dom_sf"/>
</dbReference>
<dbReference type="GO" id="GO:0061630">
    <property type="term" value="F:ubiquitin protein ligase activity"/>
    <property type="evidence" value="ECO:0007669"/>
    <property type="project" value="UniProtKB-EC"/>
</dbReference>
<dbReference type="GO" id="GO:0071218">
    <property type="term" value="P:cellular response to misfolded protein"/>
    <property type="evidence" value="ECO:0007669"/>
    <property type="project" value="TreeGrafter"/>
</dbReference>
<dbReference type="PANTHER" id="PTHR46803:SF2">
    <property type="entry name" value="E3 UBIQUITIN-PROTEIN LIGASE CHIP"/>
    <property type="match status" value="1"/>
</dbReference>
<accession>A0AAU9PM88</accession>
<dbReference type="GO" id="GO:0045862">
    <property type="term" value="P:positive regulation of proteolysis"/>
    <property type="evidence" value="ECO:0007669"/>
    <property type="project" value="TreeGrafter"/>
</dbReference>
<dbReference type="GO" id="GO:0000209">
    <property type="term" value="P:protein polyubiquitination"/>
    <property type="evidence" value="ECO:0007669"/>
    <property type="project" value="TreeGrafter"/>
</dbReference>
<keyword evidence="5" id="KW-0833">Ubl conjugation pathway</keyword>
<evidence type="ECO:0000256" key="3">
    <source>
        <dbReference type="ARBA" id="ARBA00022679"/>
    </source>
</evidence>
<proteinExistence type="predicted"/>